<accession>A0A2N5ZG89</accession>
<evidence type="ECO:0000313" key="4">
    <source>
        <dbReference type="Proteomes" id="UP000234857"/>
    </source>
</evidence>
<dbReference type="Pfam" id="PF01966">
    <property type="entry name" value="HD"/>
    <property type="match status" value="1"/>
</dbReference>
<evidence type="ECO:0000313" key="3">
    <source>
        <dbReference type="EMBL" id="PLX17671.1"/>
    </source>
</evidence>
<dbReference type="PANTHER" id="PTHR11373:SF43">
    <property type="entry name" value="DEOXYGUANOSINETRIPHOSPHATE TRIPHOSPHOHYDROLASE-LIKE PROTEIN"/>
    <property type="match status" value="1"/>
</dbReference>
<proteinExistence type="predicted"/>
<dbReference type="PANTHER" id="PTHR11373">
    <property type="entry name" value="DEOXYNUCLEOSIDE TRIPHOSPHATE TRIPHOSPHOHYDROLASE"/>
    <property type="match status" value="1"/>
</dbReference>
<dbReference type="GO" id="GO:0006203">
    <property type="term" value="P:dGTP catabolic process"/>
    <property type="evidence" value="ECO:0007669"/>
    <property type="project" value="TreeGrafter"/>
</dbReference>
<dbReference type="CDD" id="cd00077">
    <property type="entry name" value="HDc"/>
    <property type="match status" value="1"/>
</dbReference>
<keyword evidence="1 3" id="KW-0378">Hydrolase</keyword>
<name>A0A2N5ZG89_MUIH1</name>
<dbReference type="InterPro" id="IPR006674">
    <property type="entry name" value="HD_domain"/>
</dbReference>
<dbReference type="EMBL" id="PKTG01000083">
    <property type="protein sequence ID" value="PLX17671.1"/>
    <property type="molecule type" value="Genomic_DNA"/>
</dbReference>
<dbReference type="SMART" id="SM00471">
    <property type="entry name" value="HDc"/>
    <property type="match status" value="1"/>
</dbReference>
<dbReference type="InterPro" id="IPR003607">
    <property type="entry name" value="HD/PDEase_dom"/>
</dbReference>
<dbReference type="AlphaFoldDB" id="A0A2N5ZG89"/>
<dbReference type="Gene3D" id="1.10.3210.10">
    <property type="entry name" value="Hypothetical protein af1432"/>
    <property type="match status" value="1"/>
</dbReference>
<dbReference type="NCBIfam" id="TIGR01353">
    <property type="entry name" value="dGTP_triPase"/>
    <property type="match status" value="1"/>
</dbReference>
<feature type="domain" description="HD" evidence="2">
    <location>
        <begin position="56"/>
        <end position="195"/>
    </location>
</feature>
<dbReference type="GO" id="GO:0008832">
    <property type="term" value="F:dGTPase activity"/>
    <property type="evidence" value="ECO:0007669"/>
    <property type="project" value="TreeGrafter"/>
</dbReference>
<sequence length="369" mass="42578">MLNDRQRTRRVSNIDTGKRTEFERDYTSILYSYAFRRLKHKTQVFFLPQNDHISTRLEHSLYVSIISSVIARNLGLDTMLSQAIGIGHDLGHSPFGHAGEHIINEIMKKHGGFSHEKQSLRVVDKLEKPNNKTPYIGLDLTFAVRDGIVNHCGESFSNSLSPRENIEEEKLGREMMTPATPEGCIVRLVDKIAYMGRDIEDGISANLIDRKDIPDGIIDRIGDKNGEIVDFFVEDLIANSTAEKIALSNNASELLDELMHFNYENIYMNEKKDDFSEHTSRLVKTLYEVFYNVIEKNDSDIKKYLKQRKESVRILGSFLDKRVLLYFEEESYTSDEERIMRIITDFLASSTDREAYNMINEFIMPRSLV</sequence>
<reference evidence="3 4" key="1">
    <citation type="submission" date="2017-11" db="EMBL/GenBank/DDBJ databases">
        <title>Genome-resolved metagenomics identifies genetic mobility, metabolic interactions, and unexpected diversity in perchlorate-reducing communities.</title>
        <authorList>
            <person name="Barnum T.P."/>
            <person name="Figueroa I.A."/>
            <person name="Carlstrom C.I."/>
            <person name="Lucas L.N."/>
            <person name="Engelbrektson A.L."/>
            <person name="Coates J.D."/>
        </authorList>
    </citation>
    <scope>NUCLEOTIDE SEQUENCE [LARGE SCALE GENOMIC DNA]</scope>
    <source>
        <strain evidence="3">BM706</strain>
    </source>
</reference>
<dbReference type="InterPro" id="IPR050135">
    <property type="entry name" value="dGTPase-like"/>
</dbReference>
<dbReference type="Proteomes" id="UP000234857">
    <property type="component" value="Unassembled WGS sequence"/>
</dbReference>
<evidence type="ECO:0000259" key="2">
    <source>
        <dbReference type="PROSITE" id="PS51831"/>
    </source>
</evidence>
<gene>
    <name evidence="3" type="ORF">C0601_06480</name>
</gene>
<dbReference type="SUPFAM" id="SSF109604">
    <property type="entry name" value="HD-domain/PDEase-like"/>
    <property type="match status" value="1"/>
</dbReference>
<dbReference type="InterPro" id="IPR006261">
    <property type="entry name" value="dGTPase"/>
</dbReference>
<protein>
    <submittedName>
        <fullName evidence="3">Phosphohydrolase</fullName>
    </submittedName>
</protein>
<dbReference type="PROSITE" id="PS51831">
    <property type="entry name" value="HD"/>
    <property type="match status" value="1"/>
</dbReference>
<organism evidence="3 4">
    <name type="scientific">Muiribacterium halophilum</name>
    <dbReference type="NCBI Taxonomy" id="2053465"/>
    <lineage>
        <taxon>Bacteria</taxon>
        <taxon>Candidatus Muiribacteriota</taxon>
        <taxon>Candidatus Muiribacteriia</taxon>
        <taxon>Candidatus Muiribacteriales</taxon>
        <taxon>Candidatus Muiribacteriaceae</taxon>
        <taxon>Candidatus Muiribacterium</taxon>
    </lineage>
</organism>
<comment type="caution">
    <text evidence="3">The sequence shown here is derived from an EMBL/GenBank/DDBJ whole genome shotgun (WGS) entry which is preliminary data.</text>
</comment>
<evidence type="ECO:0000256" key="1">
    <source>
        <dbReference type="ARBA" id="ARBA00022801"/>
    </source>
</evidence>